<dbReference type="EMBL" id="CACTIH010009226">
    <property type="protein sequence ID" value="CAA3027869.1"/>
    <property type="molecule type" value="Genomic_DNA"/>
</dbReference>
<organism evidence="1 2">
    <name type="scientific">Olea europaea subsp. europaea</name>
    <dbReference type="NCBI Taxonomy" id="158383"/>
    <lineage>
        <taxon>Eukaryota</taxon>
        <taxon>Viridiplantae</taxon>
        <taxon>Streptophyta</taxon>
        <taxon>Embryophyta</taxon>
        <taxon>Tracheophyta</taxon>
        <taxon>Spermatophyta</taxon>
        <taxon>Magnoliopsida</taxon>
        <taxon>eudicotyledons</taxon>
        <taxon>Gunneridae</taxon>
        <taxon>Pentapetalae</taxon>
        <taxon>asterids</taxon>
        <taxon>lamiids</taxon>
        <taxon>Lamiales</taxon>
        <taxon>Oleaceae</taxon>
        <taxon>Oleeae</taxon>
        <taxon>Olea</taxon>
    </lineage>
</organism>
<gene>
    <name evidence="1" type="ORF">OLEA9_A013986</name>
</gene>
<comment type="caution">
    <text evidence="1">The sequence shown here is derived from an EMBL/GenBank/DDBJ whole genome shotgun (WGS) entry which is preliminary data.</text>
</comment>
<name>A0A8S0VBY2_OLEEU</name>
<protein>
    <submittedName>
        <fullName evidence="1">Uncharacterized protein</fullName>
    </submittedName>
</protein>
<dbReference type="OrthoDB" id="630817at2759"/>
<dbReference type="Proteomes" id="UP000594638">
    <property type="component" value="Unassembled WGS sequence"/>
</dbReference>
<dbReference type="AlphaFoldDB" id="A0A8S0VBY2"/>
<dbReference type="PANTHER" id="PTHR33167:SF4">
    <property type="entry name" value="TRANSCRIPTION FACTOR, PUTATIVE (DUF863)-RELATED"/>
    <property type="match status" value="1"/>
</dbReference>
<sequence>MAKESKAQDDYAIKEKPLLVDDMQGGPDHIILKNLDLDSIRIISSMLGQSIALDYFVSQQGLPFLNLFRDSKVSERGWLSHINEAGPSKGNSNLVTRSFQKDKVTRPSHLAEVLLNWALHPPRIYSAGQSGEGVFRHLLRVQESFGDKWNGSFPLNPGSESDLAICNGFYHGSVSRSKEPVHLPSSGFDFLKCGRGDNVAPECLVNPGFEKFLNGDNHLNLNGVTTQRSPNEAVSQKYFNMVDRNSLAKDQLSVFPWLGCKPVDKKEAAKARKSVHTEILGSLQASSDPFCFRSETVRDLNQVFTPNISLASDDCVIGAKEEIGKSENSQKILGFLIFEILNTPKHESSPLVSTLVTLDCPSEGNNEQIDAEELIVENKQHSMGTIIRSQIDLNTCITYDEDPFAPFVASNSANVKIVIEIDLEAPILHEMEDDIIPSTHLCNVLKIKSSRYRIKLSGMREKQYLPSHHLASKFAASIQFVTCQKLLWQNQSSCSPMLSSCASELKGKDDAPIQGLPMEMDNFEAMALQLTETKEKDYMPKPLVPEVLKVEEMGATLLPSRSRRGYARRGRQRRDFQRDILPNFVIPTASCKRSSASLSRHEVAEDIQIFGGLMRATGHSSNSGLIRRNGMRNLGEDDVNSLTLRLHLLKVRFALR</sequence>
<evidence type="ECO:0000313" key="2">
    <source>
        <dbReference type="Proteomes" id="UP000594638"/>
    </source>
</evidence>
<proteinExistence type="predicted"/>
<dbReference type="Gramene" id="OE9A013986T1">
    <property type="protein sequence ID" value="OE9A013986C1"/>
    <property type="gene ID" value="OE9A013986"/>
</dbReference>
<dbReference type="Pfam" id="PF05904">
    <property type="entry name" value="DUF863"/>
    <property type="match status" value="3"/>
</dbReference>
<keyword evidence="2" id="KW-1185">Reference proteome</keyword>
<dbReference type="InterPro" id="IPR008581">
    <property type="entry name" value="DUF863_pln"/>
</dbReference>
<reference evidence="1 2" key="1">
    <citation type="submission" date="2019-12" db="EMBL/GenBank/DDBJ databases">
        <authorList>
            <person name="Alioto T."/>
            <person name="Alioto T."/>
            <person name="Gomez Garrido J."/>
        </authorList>
    </citation>
    <scope>NUCLEOTIDE SEQUENCE [LARGE SCALE GENOMIC DNA]</scope>
</reference>
<dbReference type="PANTHER" id="PTHR33167">
    <property type="entry name" value="TRANSCRIPTION FACTOR, PUTATIVE (DUF863)-RELATED"/>
    <property type="match status" value="1"/>
</dbReference>
<evidence type="ECO:0000313" key="1">
    <source>
        <dbReference type="EMBL" id="CAA3027869.1"/>
    </source>
</evidence>
<accession>A0A8S0VBY2</accession>